<gene>
    <name evidence="2" type="ORF">ABC765_08980</name>
</gene>
<accession>A0AAU7C2K7</accession>
<keyword evidence="1" id="KW-0472">Membrane</keyword>
<dbReference type="EMBL" id="CP154878">
    <property type="protein sequence ID" value="XBG95185.1"/>
    <property type="molecule type" value="Genomic_DNA"/>
</dbReference>
<sequence>MKSKNYSMQDLSKIIVKNLLVIIIFTILGGGAFGLLAKHKRSTTYTAERSVVVSHNFSNANKKNDVVNADLSMTSTYSDMINGREVTNKAYKLLSKKMRKEYTRNQIAASINSETHPESLVISIKAHGNSAKDAVAIVNAATDAAKLEIPKMQPGAGNVHVYPKATESSVVSKTTPSTKKYVVIGSALGLLFGMIVAFAVDTWKKLI</sequence>
<organism evidence="2">
    <name type="scientific">Limosilactobacillus allomucosae</name>
    <dbReference type="NCBI Taxonomy" id="3142938"/>
    <lineage>
        <taxon>Bacteria</taxon>
        <taxon>Bacillati</taxon>
        <taxon>Bacillota</taxon>
        <taxon>Bacilli</taxon>
        <taxon>Lactobacillales</taxon>
        <taxon>Lactobacillaceae</taxon>
        <taxon>Limosilactobacillus</taxon>
    </lineage>
</organism>
<protein>
    <submittedName>
        <fullName evidence="2">Lipopolysaccharide biosynthesis protein</fullName>
    </submittedName>
</protein>
<dbReference type="KEGG" id="lalo:ABC765_08980"/>
<feature type="transmembrane region" description="Helical" evidence="1">
    <location>
        <begin position="14"/>
        <end position="36"/>
    </location>
</feature>
<keyword evidence="1" id="KW-1133">Transmembrane helix</keyword>
<feature type="transmembrane region" description="Helical" evidence="1">
    <location>
        <begin position="181"/>
        <end position="200"/>
    </location>
</feature>
<keyword evidence="1" id="KW-0812">Transmembrane</keyword>
<dbReference type="AlphaFoldDB" id="A0AAU7C2K7"/>
<name>A0AAU7C2K7_9LACO</name>
<evidence type="ECO:0000313" key="2">
    <source>
        <dbReference type="EMBL" id="XBG95185.1"/>
    </source>
</evidence>
<dbReference type="RefSeq" id="WP_347980294.1">
    <property type="nucleotide sequence ID" value="NZ_CP154878.1"/>
</dbReference>
<reference evidence="2" key="1">
    <citation type="submission" date="2024-04" db="EMBL/GenBank/DDBJ databases">
        <title>Limosilactobacillus allomucosae sp. nov., a novel species isolated from wild boar faecal samples as a potential probiotics for domestic pigs.</title>
        <authorList>
            <person name="Chen B."/>
        </authorList>
    </citation>
    <scope>NUCLEOTIDE SEQUENCE</scope>
    <source>
        <strain evidence="2">WILCCON 0051</strain>
    </source>
</reference>
<proteinExistence type="predicted"/>
<evidence type="ECO:0000256" key="1">
    <source>
        <dbReference type="SAM" id="Phobius"/>
    </source>
</evidence>